<dbReference type="EMBL" id="SAIY01000011">
    <property type="protein sequence ID" value="NGM15768.1"/>
    <property type="molecule type" value="Genomic_DNA"/>
</dbReference>
<dbReference type="Pfam" id="PF12708">
    <property type="entry name" value="Pect-lyase_RHGA_epim"/>
    <property type="match status" value="1"/>
</dbReference>
<dbReference type="InterPro" id="IPR024535">
    <property type="entry name" value="RHGA/B-epi-like_pectate_lyase"/>
</dbReference>
<dbReference type="SUPFAM" id="SSF51126">
    <property type="entry name" value="Pectin lyase-like"/>
    <property type="match status" value="1"/>
</dbReference>
<proteinExistence type="predicted"/>
<reference evidence="3 4" key="1">
    <citation type="submission" date="2020-02" db="EMBL/GenBank/DDBJ databases">
        <title>Draft Genome Sequence of Verrucosispora sp. Strain CWR15, Isolated from Gulf of Mexico Sponge.</title>
        <authorList>
            <person name="Kennedy S.J."/>
            <person name="Cella E."/>
            <person name="Azarian T."/>
            <person name="Baker B.J."/>
            <person name="Shaw L.N."/>
        </authorList>
    </citation>
    <scope>NUCLEOTIDE SEQUENCE [LARGE SCALE GENOMIC DNA]</scope>
    <source>
        <strain evidence="3 4">CWR15</strain>
    </source>
</reference>
<dbReference type="SMART" id="SM00710">
    <property type="entry name" value="PbH1"/>
    <property type="match status" value="9"/>
</dbReference>
<organism evidence="3 4">
    <name type="scientific">Verrucosispora sioxanthis</name>
    <dbReference type="NCBI Taxonomy" id="2499994"/>
    <lineage>
        <taxon>Bacteria</taxon>
        <taxon>Bacillati</taxon>
        <taxon>Actinomycetota</taxon>
        <taxon>Actinomycetes</taxon>
        <taxon>Micromonosporales</taxon>
        <taxon>Micromonosporaceae</taxon>
        <taxon>Micromonospora</taxon>
    </lineage>
</organism>
<dbReference type="Proteomes" id="UP000478148">
    <property type="component" value="Unassembled WGS sequence"/>
</dbReference>
<gene>
    <name evidence="3" type="ORF">ENC19_25630</name>
</gene>
<feature type="domain" description="Periplasmic copper-binding protein NosD beta helix" evidence="1">
    <location>
        <begin position="227"/>
        <end position="417"/>
    </location>
</feature>
<dbReference type="InterPro" id="IPR007742">
    <property type="entry name" value="NosD_dom"/>
</dbReference>
<evidence type="ECO:0000313" key="3">
    <source>
        <dbReference type="EMBL" id="NGM15768.1"/>
    </source>
</evidence>
<evidence type="ECO:0000259" key="1">
    <source>
        <dbReference type="Pfam" id="PF05048"/>
    </source>
</evidence>
<keyword evidence="4" id="KW-1185">Reference proteome</keyword>
<protein>
    <submittedName>
        <fullName evidence="3">Right-handed parallel beta-helix repeat-containing protein</fullName>
    </submittedName>
</protein>
<feature type="domain" description="Rhamnogalacturonase A/B/Epimerase-like pectate lyase" evidence="2">
    <location>
        <begin position="25"/>
        <end position="93"/>
    </location>
</feature>
<sequence>MSGQVTAARSGVRPYAVAGAPLLCNAREHGLSGDGTTNDQPALAALVDLLGDAFAADGRARVIYCPPGVYAIRDAGTVWRSGVSLKGAGPGATRFVLSNEGNRSQPVPLAFYTAQLHGAGPDRPLAYCTFADFEIDGKGVASAQYNPLAKGLGLQYVSGALFRNLFIHHTAATGFGCDFLQDTLVEAVRVLKCGRMDNGLEMGGAGIGIGIGGWGPIERLAITNCVAVGNATNGIFLEMQYPDRPQPRGIRISGCHAESNRFGISDWGADGLIVTECMMVGNLEAGFQVSAKGTTGVPGKGGLLTNCVIDGNLRDGVNIGNTSGPYTVRGNRITGNGRYGYHHQDLGDGDRAAAEEIVIESNDIWGNSRDGIRFDRPLRDAVIINNRIRNNGRQCAPAVSGGGESVRYTRNALVDQRADWPADGHRGKVLRVGHRYAVVAANDATTLTLAPIRPDDASSWSADTPAPGTPYELPPAPITRAGITVNAIADSVTIRGNLIRDSGSATQTHGIWVTDRADCVNCRVVDNDLDGNHSVIRTDGATTGGRWTGNQDHRS</sequence>
<dbReference type="InterPro" id="IPR012334">
    <property type="entry name" value="Pectin_lyas_fold"/>
</dbReference>
<dbReference type="AlphaFoldDB" id="A0A6M1LBV4"/>
<dbReference type="Pfam" id="PF05048">
    <property type="entry name" value="NosD"/>
    <property type="match status" value="1"/>
</dbReference>
<dbReference type="Gene3D" id="2.160.20.10">
    <property type="entry name" value="Single-stranded right-handed beta-helix, Pectin lyase-like"/>
    <property type="match status" value="2"/>
</dbReference>
<accession>A0A6M1LBV4</accession>
<evidence type="ECO:0000259" key="2">
    <source>
        <dbReference type="Pfam" id="PF12708"/>
    </source>
</evidence>
<dbReference type="InterPro" id="IPR011050">
    <property type="entry name" value="Pectin_lyase_fold/virulence"/>
</dbReference>
<comment type="caution">
    <text evidence="3">The sequence shown here is derived from an EMBL/GenBank/DDBJ whole genome shotgun (WGS) entry which is preliminary data.</text>
</comment>
<name>A0A6M1LBV4_9ACTN</name>
<dbReference type="RefSeq" id="WP_164449620.1">
    <property type="nucleotide sequence ID" value="NZ_SAIY01000011.1"/>
</dbReference>
<dbReference type="InterPro" id="IPR006626">
    <property type="entry name" value="PbH1"/>
</dbReference>
<evidence type="ECO:0000313" key="4">
    <source>
        <dbReference type="Proteomes" id="UP000478148"/>
    </source>
</evidence>